<sequence>MIPTGDLNALKGQLFCLDSATVFAVLDGASVPNLPASLDLYRPEHTCLLRGVVSPDMVHVAPYLVALERNAPFTDWLLLNGWGKNWGIFGISRRDLRALKRHFRRWVHIEHDGRPMYFRFYDPTVLRNYLPTCNAEELSTFFGPVRLFLFEDEDPETVHLFLLRQNVLQLRVVPLRDSAERGMADELADSFAVEPSREPTGTPALRPEQLKQLGQSIYVARMRRYLQDVFPETKAMPRKTLEQLIEELTERATGYKLVLETHVAPFIVAALILGMNFEDKYPVAQEVLLDYEMDCGRKTEWLWDFIEVTAVGSEDRQ</sequence>
<dbReference type="RefSeq" id="WP_216798818.1">
    <property type="nucleotide sequence ID" value="NZ_CP076723.1"/>
</dbReference>
<gene>
    <name evidence="2" type="ORF">KP004_12230</name>
</gene>
<accession>A0ABX8J5K2</accession>
<reference evidence="2 3" key="1">
    <citation type="submission" date="2021-06" db="EMBL/GenBank/DDBJ databases">
        <title>Gemonas diversity in paddy soil.</title>
        <authorList>
            <person name="Liu G."/>
        </authorList>
    </citation>
    <scope>NUCLEOTIDE SEQUENCE [LARGE SCALE GENOMIC DNA]</scope>
    <source>
        <strain evidence="2 3">RG10</strain>
    </source>
</reference>
<feature type="domain" description="DUF4123" evidence="1">
    <location>
        <begin position="22"/>
        <end position="139"/>
    </location>
</feature>
<keyword evidence="3" id="KW-1185">Reference proteome</keyword>
<organism evidence="2 3">
    <name type="scientific">Geomonas oryzisoli</name>
    <dbReference type="NCBI Taxonomy" id="2847992"/>
    <lineage>
        <taxon>Bacteria</taxon>
        <taxon>Pseudomonadati</taxon>
        <taxon>Thermodesulfobacteriota</taxon>
        <taxon>Desulfuromonadia</taxon>
        <taxon>Geobacterales</taxon>
        <taxon>Geobacteraceae</taxon>
        <taxon>Geomonas</taxon>
    </lineage>
</organism>
<dbReference type="Pfam" id="PF13503">
    <property type="entry name" value="DUF4123"/>
    <property type="match status" value="1"/>
</dbReference>
<dbReference type="InterPro" id="IPR025391">
    <property type="entry name" value="DUF4123"/>
</dbReference>
<protein>
    <submittedName>
        <fullName evidence="2">DUF4123 domain-containing protein</fullName>
    </submittedName>
</protein>
<evidence type="ECO:0000313" key="3">
    <source>
        <dbReference type="Proteomes" id="UP000683557"/>
    </source>
</evidence>
<dbReference type="EMBL" id="CP076723">
    <property type="protein sequence ID" value="QWV91992.1"/>
    <property type="molecule type" value="Genomic_DNA"/>
</dbReference>
<proteinExistence type="predicted"/>
<name>A0ABX8J5K2_9BACT</name>
<evidence type="ECO:0000259" key="1">
    <source>
        <dbReference type="Pfam" id="PF13503"/>
    </source>
</evidence>
<dbReference type="Proteomes" id="UP000683557">
    <property type="component" value="Chromosome"/>
</dbReference>
<evidence type="ECO:0000313" key="2">
    <source>
        <dbReference type="EMBL" id="QWV91992.1"/>
    </source>
</evidence>